<reference evidence="5 6" key="1">
    <citation type="submission" date="2019-03" db="EMBL/GenBank/DDBJ databases">
        <title>Genomic Encyclopedia of Type Strains, Phase IV (KMG-IV): sequencing the most valuable type-strain genomes for metagenomic binning, comparative biology and taxonomic classification.</title>
        <authorList>
            <person name="Goeker M."/>
        </authorList>
    </citation>
    <scope>NUCLEOTIDE SEQUENCE [LARGE SCALE GENOMIC DNA]</scope>
    <source>
        <strain evidence="5 6">DSM 654</strain>
    </source>
</reference>
<keyword evidence="6" id="KW-1185">Reference proteome</keyword>
<protein>
    <submittedName>
        <fullName evidence="5">Monosaccharide ABC transporter substrate-binding protein (CUT2 family)</fullName>
    </submittedName>
</protein>
<dbReference type="Proteomes" id="UP000295110">
    <property type="component" value="Unassembled WGS sequence"/>
</dbReference>
<keyword evidence="3" id="KW-0732">Signal</keyword>
<organism evidence="5 6">
    <name type="scientific">Roseateles saccharophilus</name>
    <name type="common">Pseudomonas saccharophila</name>
    <dbReference type="NCBI Taxonomy" id="304"/>
    <lineage>
        <taxon>Bacteria</taxon>
        <taxon>Pseudomonadati</taxon>
        <taxon>Pseudomonadota</taxon>
        <taxon>Betaproteobacteria</taxon>
        <taxon>Burkholderiales</taxon>
        <taxon>Sphaerotilaceae</taxon>
        <taxon>Roseateles</taxon>
    </lineage>
</organism>
<evidence type="ECO:0000313" key="6">
    <source>
        <dbReference type="Proteomes" id="UP000295110"/>
    </source>
</evidence>
<feature type="domain" description="Periplasmic binding protein" evidence="4">
    <location>
        <begin position="61"/>
        <end position="321"/>
    </location>
</feature>
<dbReference type="GO" id="GO:0030313">
    <property type="term" value="C:cell envelope"/>
    <property type="evidence" value="ECO:0007669"/>
    <property type="project" value="UniProtKB-SubCell"/>
</dbReference>
<dbReference type="PANTHER" id="PTHR46847">
    <property type="entry name" value="D-ALLOSE-BINDING PERIPLASMIC PROTEIN-RELATED"/>
    <property type="match status" value="1"/>
</dbReference>
<dbReference type="InterPro" id="IPR025997">
    <property type="entry name" value="SBP_2_dom"/>
</dbReference>
<evidence type="ECO:0000259" key="4">
    <source>
        <dbReference type="Pfam" id="PF13407"/>
    </source>
</evidence>
<dbReference type="Gene3D" id="3.40.50.2300">
    <property type="match status" value="2"/>
</dbReference>
<evidence type="ECO:0000256" key="1">
    <source>
        <dbReference type="ARBA" id="ARBA00004196"/>
    </source>
</evidence>
<dbReference type="GO" id="GO:0030246">
    <property type="term" value="F:carbohydrate binding"/>
    <property type="evidence" value="ECO:0007669"/>
    <property type="project" value="UniProtKB-ARBA"/>
</dbReference>
<dbReference type="EMBL" id="SMBU01000024">
    <property type="protein sequence ID" value="TCU91846.1"/>
    <property type="molecule type" value="Genomic_DNA"/>
</dbReference>
<accession>A0A4R3UJK6</accession>
<name>A0A4R3UJK6_ROSSA</name>
<evidence type="ECO:0000256" key="3">
    <source>
        <dbReference type="ARBA" id="ARBA00022729"/>
    </source>
</evidence>
<sequence>MLALAVAAAANPVVKGFDPVVTFSIFPPLKPNGTADDALETGNVKRGYFPMAERARKPWRIAYLFPHIKDPYWVGCNYGVITEAQRLGVGVRIFIADGYDDIKGQLRKMAEVTADKYDAIVLSPIDLTANNASIAWAKSQGIPVFELANDSTSDDLAIKVTTSLKGMGVEAARWMVHDALRRGMKSINVGLLPGPRGAGWVSGEVDGTREVLRKAPIAVNIVDVKYGDSDRHVQGQLARQLLREHGQSLDYVIGCTGCAPPASAEIREAGLQKQVRVIAYDLTREIAELIRQGHISAAVDTKAVSQARVVTDAVVNYLEGRSGNSPHTILIKLGLVDQSSYPDYRFDTTIAPDDFVPVFSYSPADEK</sequence>
<gene>
    <name evidence="5" type="ORF">EV671_102414</name>
</gene>
<dbReference type="OrthoDB" id="9773673at2"/>
<dbReference type="InterPro" id="IPR028082">
    <property type="entry name" value="Peripla_BP_I"/>
</dbReference>
<comment type="subcellular location">
    <subcellularLocation>
        <location evidence="1">Cell envelope</location>
    </subcellularLocation>
</comment>
<dbReference type="PANTHER" id="PTHR46847:SF1">
    <property type="entry name" value="D-ALLOSE-BINDING PERIPLASMIC PROTEIN-RELATED"/>
    <property type="match status" value="1"/>
</dbReference>
<evidence type="ECO:0000256" key="2">
    <source>
        <dbReference type="ARBA" id="ARBA00007639"/>
    </source>
</evidence>
<evidence type="ECO:0000313" key="5">
    <source>
        <dbReference type="EMBL" id="TCU91846.1"/>
    </source>
</evidence>
<dbReference type="CDD" id="cd06306">
    <property type="entry name" value="PBP1_TorT-like"/>
    <property type="match status" value="1"/>
</dbReference>
<comment type="similarity">
    <text evidence="2">Belongs to the bacterial solute-binding protein 2 family.</text>
</comment>
<dbReference type="NCBIfam" id="NF008185">
    <property type="entry name" value="PRK10936.1"/>
    <property type="match status" value="1"/>
</dbReference>
<comment type="caution">
    <text evidence="5">The sequence shown here is derived from an EMBL/GenBank/DDBJ whole genome shotgun (WGS) entry which is preliminary data.</text>
</comment>
<dbReference type="AlphaFoldDB" id="A0A4R3UJK6"/>
<dbReference type="SUPFAM" id="SSF53822">
    <property type="entry name" value="Periplasmic binding protein-like I"/>
    <property type="match status" value="1"/>
</dbReference>
<proteinExistence type="inferred from homology"/>
<dbReference type="Pfam" id="PF13407">
    <property type="entry name" value="Peripla_BP_4"/>
    <property type="match status" value="1"/>
</dbReference>